<evidence type="ECO:0000313" key="3">
    <source>
        <dbReference type="Proteomes" id="UP000299102"/>
    </source>
</evidence>
<evidence type="ECO:0000256" key="1">
    <source>
        <dbReference type="SAM" id="MobiDB-lite"/>
    </source>
</evidence>
<keyword evidence="3" id="KW-1185">Reference proteome</keyword>
<organism evidence="2 3">
    <name type="scientific">Eumeta variegata</name>
    <name type="common">Bagworm moth</name>
    <name type="synonym">Eumeta japonica</name>
    <dbReference type="NCBI Taxonomy" id="151549"/>
    <lineage>
        <taxon>Eukaryota</taxon>
        <taxon>Metazoa</taxon>
        <taxon>Ecdysozoa</taxon>
        <taxon>Arthropoda</taxon>
        <taxon>Hexapoda</taxon>
        <taxon>Insecta</taxon>
        <taxon>Pterygota</taxon>
        <taxon>Neoptera</taxon>
        <taxon>Endopterygota</taxon>
        <taxon>Lepidoptera</taxon>
        <taxon>Glossata</taxon>
        <taxon>Ditrysia</taxon>
        <taxon>Tineoidea</taxon>
        <taxon>Psychidae</taxon>
        <taxon>Oiketicinae</taxon>
        <taxon>Eumeta</taxon>
    </lineage>
</organism>
<feature type="region of interest" description="Disordered" evidence="1">
    <location>
        <begin position="135"/>
        <end position="185"/>
    </location>
</feature>
<accession>A0A4C1XVC0</accession>
<evidence type="ECO:0000313" key="2">
    <source>
        <dbReference type="EMBL" id="GBP67508.1"/>
    </source>
</evidence>
<name>A0A4C1XVC0_EUMVA</name>
<dbReference type="EMBL" id="BGZK01000985">
    <property type="protein sequence ID" value="GBP67508.1"/>
    <property type="molecule type" value="Genomic_DNA"/>
</dbReference>
<comment type="caution">
    <text evidence="2">The sequence shown here is derived from an EMBL/GenBank/DDBJ whole genome shotgun (WGS) entry which is preliminary data.</text>
</comment>
<sequence>MHPSTPRRRKHPGCLDHLDREVNVILRVPGITVEARRGQPGPPQYHRCQKFHHASALYYRLQQCVRCEGKLYVADCPHPREQNPTYANSTGQHTTNDRRCPVFCRETHRRELKIPPKMATITADILPTHRGCPRSRFEAADSHVPRQPLEPSVRPRSSSAPHACTPIDSIALRDTPAKERFDEME</sequence>
<protein>
    <recommendedName>
        <fullName evidence="4">Nucleic-acid-binding protein from transposon X-element</fullName>
    </recommendedName>
</protein>
<dbReference type="Proteomes" id="UP000299102">
    <property type="component" value="Unassembled WGS sequence"/>
</dbReference>
<reference evidence="2 3" key="1">
    <citation type="journal article" date="2019" name="Commun. Biol.">
        <title>The bagworm genome reveals a unique fibroin gene that provides high tensile strength.</title>
        <authorList>
            <person name="Kono N."/>
            <person name="Nakamura H."/>
            <person name="Ohtoshi R."/>
            <person name="Tomita M."/>
            <person name="Numata K."/>
            <person name="Arakawa K."/>
        </authorList>
    </citation>
    <scope>NUCLEOTIDE SEQUENCE [LARGE SCALE GENOMIC DNA]</scope>
</reference>
<proteinExistence type="predicted"/>
<feature type="compositionally biased region" description="Basic and acidic residues" evidence="1">
    <location>
        <begin position="175"/>
        <end position="185"/>
    </location>
</feature>
<dbReference type="OrthoDB" id="10035396at2759"/>
<evidence type="ECO:0008006" key="4">
    <source>
        <dbReference type="Google" id="ProtNLM"/>
    </source>
</evidence>
<dbReference type="AlphaFoldDB" id="A0A4C1XVC0"/>
<gene>
    <name evidence="2" type="ORF">EVAR_49875_1</name>
</gene>
<feature type="compositionally biased region" description="Basic and acidic residues" evidence="1">
    <location>
        <begin position="135"/>
        <end position="144"/>
    </location>
</feature>